<evidence type="ECO:0000256" key="1">
    <source>
        <dbReference type="ARBA" id="ARBA00022490"/>
    </source>
</evidence>
<keyword evidence="1 4" id="KW-0963">Cytoplasm</keyword>
<protein>
    <recommendedName>
        <fullName evidence="4">Leucyl/phenylalanyl-tRNA--protein transferase</fullName>
        <ecNumber evidence="4">2.3.2.6</ecNumber>
    </recommendedName>
    <alternativeName>
        <fullName evidence="4">L/F-transferase</fullName>
    </alternativeName>
    <alternativeName>
        <fullName evidence="4">Leucyltransferase</fullName>
    </alternativeName>
    <alternativeName>
        <fullName evidence="4">Phenyalanyltransferase</fullName>
    </alternativeName>
</protein>
<dbReference type="InterPro" id="IPR004616">
    <property type="entry name" value="Leu/Phe-tRNA_Trfase"/>
</dbReference>
<dbReference type="Gene3D" id="3.30.70.3550">
    <property type="entry name" value="Leucyl/phenylalanyl-tRNA-protein transferase, N-terminal domain"/>
    <property type="match status" value="1"/>
</dbReference>
<dbReference type="Proteomes" id="UP000588111">
    <property type="component" value="Unassembled WGS sequence"/>
</dbReference>
<comment type="subcellular location">
    <subcellularLocation>
        <location evidence="4">Cytoplasm</location>
    </subcellularLocation>
</comment>
<comment type="catalytic activity">
    <reaction evidence="4">
        <text>L-phenylalanyl-tRNA(Phe) + an N-terminal L-alpha-aminoacyl-[protein] = an N-terminal L-phenylalanyl-L-alpha-aminoacyl-[protein] + tRNA(Phe)</text>
        <dbReference type="Rhea" id="RHEA:43632"/>
        <dbReference type="Rhea" id="RHEA-COMP:9668"/>
        <dbReference type="Rhea" id="RHEA-COMP:9699"/>
        <dbReference type="Rhea" id="RHEA-COMP:10636"/>
        <dbReference type="Rhea" id="RHEA-COMP:10637"/>
        <dbReference type="ChEBI" id="CHEBI:78442"/>
        <dbReference type="ChEBI" id="CHEBI:78531"/>
        <dbReference type="ChEBI" id="CHEBI:78597"/>
        <dbReference type="ChEBI" id="CHEBI:83561"/>
        <dbReference type="EC" id="2.3.2.6"/>
    </reaction>
</comment>
<sequence length="280" mass="31339">MSNFANDDGRIVIDINTTDITPETFRKHVKSLGRYNFPDPVMVDPDGIGIVAVGGDLAPTTLISAYAQGLFPWFNEDEPIAWWCPEPRCIMLPTDYKPSKSLRKQAGRSRWQLTINKAFDDVIHACSLPRSDAINDTLTEGEHTWIHDEMIEAYTELHAQGFAHSIEVWDDNQQLIGGLYGLKIGGIYFGESMFHVASNASKLAFWGLMCLCAQSKVELVDCQLPNEHLMSLGAATLPRADFLAQLDTLIGSRSVKWQRDSHQPLAVSLLDKPQPWQLKI</sequence>
<dbReference type="Gene3D" id="3.40.630.70">
    <property type="entry name" value="Leucyl/phenylalanyl-tRNA-protein transferase, C-terminal domain"/>
    <property type="match status" value="1"/>
</dbReference>
<keyword evidence="2 4" id="KW-0808">Transferase</keyword>
<keyword evidence="6" id="KW-1185">Reference proteome</keyword>
<comment type="catalytic activity">
    <reaction evidence="4">
        <text>N-terminal L-arginyl-[protein] + L-leucyl-tRNA(Leu) = N-terminal L-leucyl-L-arginyl-[protein] + tRNA(Leu) + H(+)</text>
        <dbReference type="Rhea" id="RHEA:50416"/>
        <dbReference type="Rhea" id="RHEA-COMP:9613"/>
        <dbReference type="Rhea" id="RHEA-COMP:9622"/>
        <dbReference type="Rhea" id="RHEA-COMP:12672"/>
        <dbReference type="Rhea" id="RHEA-COMP:12673"/>
        <dbReference type="ChEBI" id="CHEBI:15378"/>
        <dbReference type="ChEBI" id="CHEBI:64719"/>
        <dbReference type="ChEBI" id="CHEBI:78442"/>
        <dbReference type="ChEBI" id="CHEBI:78494"/>
        <dbReference type="ChEBI" id="CHEBI:133044"/>
        <dbReference type="EC" id="2.3.2.6"/>
    </reaction>
</comment>
<dbReference type="InterPro" id="IPR016181">
    <property type="entry name" value="Acyl_CoA_acyltransferase"/>
</dbReference>
<dbReference type="SUPFAM" id="SSF55729">
    <property type="entry name" value="Acyl-CoA N-acyltransferases (Nat)"/>
    <property type="match status" value="1"/>
</dbReference>
<dbReference type="GO" id="GO:0005737">
    <property type="term" value="C:cytoplasm"/>
    <property type="evidence" value="ECO:0007669"/>
    <property type="project" value="UniProtKB-SubCell"/>
</dbReference>
<dbReference type="HAMAP" id="MF_00688">
    <property type="entry name" value="Leu_Phe_trans"/>
    <property type="match status" value="1"/>
</dbReference>
<dbReference type="AlphaFoldDB" id="A0A839TIW2"/>
<comment type="caution">
    <text evidence="5">The sequence shown here is derived from an EMBL/GenBank/DDBJ whole genome shotgun (WGS) entry which is preliminary data.</text>
</comment>
<comment type="similarity">
    <text evidence="4">Belongs to the L/F-transferase family.</text>
</comment>
<reference evidence="5 6" key="1">
    <citation type="submission" date="2020-08" db="EMBL/GenBank/DDBJ databases">
        <title>Genomic Encyclopedia of Type Strains, Phase III (KMG-III): the genomes of soil and plant-associated and newly described type strains.</title>
        <authorList>
            <person name="Whitman W."/>
        </authorList>
    </citation>
    <scope>NUCLEOTIDE SEQUENCE [LARGE SCALE GENOMIC DNA]</scope>
    <source>
        <strain evidence="5 6">CECT 5885</strain>
    </source>
</reference>
<dbReference type="PANTHER" id="PTHR30098:SF2">
    <property type="entry name" value="LEUCYL_PHENYLALANYL-TRNA--PROTEIN TRANSFERASE"/>
    <property type="match status" value="1"/>
</dbReference>
<name>A0A839TIW2_9GAMM</name>
<dbReference type="GO" id="GO:0030163">
    <property type="term" value="P:protein catabolic process"/>
    <property type="evidence" value="ECO:0007669"/>
    <property type="project" value="UniProtKB-UniRule"/>
</dbReference>
<evidence type="ECO:0000256" key="2">
    <source>
        <dbReference type="ARBA" id="ARBA00022679"/>
    </source>
</evidence>
<comment type="catalytic activity">
    <reaction evidence="4">
        <text>N-terminal L-lysyl-[protein] + L-leucyl-tRNA(Leu) = N-terminal L-leucyl-L-lysyl-[protein] + tRNA(Leu) + H(+)</text>
        <dbReference type="Rhea" id="RHEA:12340"/>
        <dbReference type="Rhea" id="RHEA-COMP:9613"/>
        <dbReference type="Rhea" id="RHEA-COMP:9622"/>
        <dbReference type="Rhea" id="RHEA-COMP:12670"/>
        <dbReference type="Rhea" id="RHEA-COMP:12671"/>
        <dbReference type="ChEBI" id="CHEBI:15378"/>
        <dbReference type="ChEBI" id="CHEBI:65249"/>
        <dbReference type="ChEBI" id="CHEBI:78442"/>
        <dbReference type="ChEBI" id="CHEBI:78494"/>
        <dbReference type="ChEBI" id="CHEBI:133043"/>
        <dbReference type="EC" id="2.3.2.6"/>
    </reaction>
</comment>
<evidence type="ECO:0000256" key="3">
    <source>
        <dbReference type="ARBA" id="ARBA00023315"/>
    </source>
</evidence>
<organism evidence="5 6">
    <name type="scientific">Psychrobacter luti</name>
    <dbReference type="NCBI Taxonomy" id="198481"/>
    <lineage>
        <taxon>Bacteria</taxon>
        <taxon>Pseudomonadati</taxon>
        <taxon>Pseudomonadota</taxon>
        <taxon>Gammaproteobacteria</taxon>
        <taxon>Moraxellales</taxon>
        <taxon>Moraxellaceae</taxon>
        <taxon>Psychrobacter</taxon>
    </lineage>
</organism>
<dbReference type="Pfam" id="PF03588">
    <property type="entry name" value="Leu_Phe_trans"/>
    <property type="match status" value="1"/>
</dbReference>
<dbReference type="EC" id="2.3.2.6" evidence="4"/>
<evidence type="ECO:0000313" key="6">
    <source>
        <dbReference type="Proteomes" id="UP000588111"/>
    </source>
</evidence>
<evidence type="ECO:0000313" key="5">
    <source>
        <dbReference type="EMBL" id="MBB3107925.1"/>
    </source>
</evidence>
<accession>A0A839TIW2</accession>
<dbReference type="EMBL" id="JACHXL010000009">
    <property type="protein sequence ID" value="MBB3107925.1"/>
    <property type="molecule type" value="Genomic_DNA"/>
</dbReference>
<comment type="function">
    <text evidence="4">Functions in the N-end rule pathway of protein degradation where it conjugates Leu, Phe and, less efficiently, Met from aminoacyl-tRNAs to the N-termini of proteins containing an N-terminal arginine or lysine.</text>
</comment>
<evidence type="ECO:0000256" key="4">
    <source>
        <dbReference type="HAMAP-Rule" id="MF_00688"/>
    </source>
</evidence>
<dbReference type="RefSeq" id="WP_183621368.1">
    <property type="nucleotide sequence ID" value="NZ_CAJHAH010000010.1"/>
</dbReference>
<dbReference type="InterPro" id="IPR042221">
    <property type="entry name" value="Leu/Phe-tRNA_Trfase_N"/>
</dbReference>
<gene>
    <name evidence="4" type="primary">aat</name>
    <name evidence="5" type="ORF">FHS24_002459</name>
</gene>
<proteinExistence type="inferred from homology"/>
<dbReference type="NCBIfam" id="TIGR00667">
    <property type="entry name" value="aat"/>
    <property type="match status" value="1"/>
</dbReference>
<dbReference type="GO" id="GO:0008914">
    <property type="term" value="F:leucyl-tRNA--protein transferase activity"/>
    <property type="evidence" value="ECO:0007669"/>
    <property type="project" value="UniProtKB-UniRule"/>
</dbReference>
<dbReference type="InterPro" id="IPR042203">
    <property type="entry name" value="Leu/Phe-tRNA_Trfase_C"/>
</dbReference>
<dbReference type="PANTHER" id="PTHR30098">
    <property type="entry name" value="LEUCYL/PHENYLALANYL-TRNA--PROTEIN TRANSFERASE"/>
    <property type="match status" value="1"/>
</dbReference>
<keyword evidence="3 4" id="KW-0012">Acyltransferase</keyword>